<accession>A0A1H3RF42</accession>
<dbReference type="PANTHER" id="PTHR45632:SF26">
    <property type="entry name" value="BTB DOMAIN-CONTAINING PROTEIN"/>
    <property type="match status" value="1"/>
</dbReference>
<reference evidence="2 3" key="1">
    <citation type="submission" date="2016-10" db="EMBL/GenBank/DDBJ databases">
        <authorList>
            <person name="de Groot N.N."/>
        </authorList>
    </citation>
    <scope>NUCLEOTIDE SEQUENCE [LARGE SCALE GENOMIC DNA]</scope>
    <source>
        <strain evidence="2 3">CPCC 202699</strain>
    </source>
</reference>
<feature type="domain" description="DUF6603" evidence="1">
    <location>
        <begin position="425"/>
        <end position="986"/>
    </location>
</feature>
<evidence type="ECO:0000259" key="1">
    <source>
        <dbReference type="Pfam" id="PF20248"/>
    </source>
</evidence>
<keyword evidence="3" id="KW-1185">Reference proteome</keyword>
<dbReference type="Proteomes" id="UP000199515">
    <property type="component" value="Unassembled WGS sequence"/>
</dbReference>
<dbReference type="InterPro" id="IPR015915">
    <property type="entry name" value="Kelch-typ_b-propeller"/>
</dbReference>
<organism evidence="2 3">
    <name type="scientific">Amycolatopsis xylanica</name>
    <dbReference type="NCBI Taxonomy" id="589385"/>
    <lineage>
        <taxon>Bacteria</taxon>
        <taxon>Bacillati</taxon>
        <taxon>Actinomycetota</taxon>
        <taxon>Actinomycetes</taxon>
        <taxon>Pseudonocardiales</taxon>
        <taxon>Pseudonocardiaceae</taxon>
        <taxon>Amycolatopsis</taxon>
    </lineage>
</organism>
<dbReference type="RefSeq" id="WP_091297680.1">
    <property type="nucleotide sequence ID" value="NZ_FNON01000011.1"/>
</dbReference>
<dbReference type="Pfam" id="PF20248">
    <property type="entry name" value="DUF6603"/>
    <property type="match status" value="1"/>
</dbReference>
<dbReference type="InterPro" id="IPR011043">
    <property type="entry name" value="Gal_Oxase/kelch_b-propeller"/>
</dbReference>
<dbReference type="EMBL" id="FNON01000011">
    <property type="protein sequence ID" value="SDZ23945.1"/>
    <property type="molecule type" value="Genomic_DNA"/>
</dbReference>
<name>A0A1H3RF42_9PSEU</name>
<dbReference type="SMART" id="SM00612">
    <property type="entry name" value="Kelch"/>
    <property type="match status" value="6"/>
</dbReference>
<dbReference type="STRING" id="589385.SAMN05421504_11136"/>
<sequence>MAGGTLELVAREIAKAVQPLEQHLSTAKRDEFLLGLGFAVPGGIGPAAAALTTAAAQAAGLGPIIADLTGAIESENVARIVELGVSLLGALKGTFEAVGKVGPALQQAVDGSGGLTDAQRARLRGEAGALPQRLLDYVLITYVEGKSREAARLLGMLGIIDTVGGGFDLADPTVLPVPRRTVRFDRLLALLTNPGGMLDEVFDFGKSTFDGAKLLRRVGAYLLDRDQPFLYLTPPDRPESLDAFLVLLEVDKGTSPPSVAARFTVPAAADFSRTVELGKTWKLTLASKTRFAAGLGAKLSPPLHLTFEPNGALHIDASAELAAERTDKKPMLLIGQADGSRVEVQRFSVKLGIEADGAAGAEPAAEIKVDGGRVLIDLSSGDGFISTITGGGKIDAKFDLDALWSPSGGLRFEGGGGLELAIPAHLDLGPVEVTMLYLNAGISQGKIPLEISGSFKAAIGPITASVDRVGVIVTTKLGDGGNLGPLDLDFAFKPPNGVGLELDAGIVSGGGYLYVDRERGEYAGALALEFAGFLELQAIGLISTRMPDGSDGFSMLIVITTEFGGGGLQLGYGFTLLAVGGLIGINRRMDLDALGHGVRTGSIESVMFPKDVVANAPRILSDLRQFFPPENGRFLIGPMAKIGWGTPTLVSISLGVVVEIPPGNVAILGVLKCVLPTEQLPLLVLQVQFIGALQVDRSRLWFYAQLFESRILTMTIDGGMGLLVAWGDNPDFVLTVGGFHPSFTPPELPFEIPPRLSIDILNSPGRLIRVSGYFAVTSNTVQFGALAELRLGFSDFGIEGHLGFDALFRFSPFAFVIDISAGISLKAFGVGLFGIDLRFQLEGPAPWRAHGRGSISLLFFEISADFDISWGEEHNTTLPPVRVLPLLETEISKVEGWQTRLPSGGTRTLVTLRQLPDSDKLVLHPLGTLFIQQRAIPLGVRIDRIGAQRPSDGKRFSVEPADSVLTKVSVTGDKFAMAQFQDFDDAAKLSRPAYEQQDAGIELTAGKKVIDSPRVVRRAARYEQIVIDKKARKTATTPALAAAVEAPPKKKLVSVSPAVFTQLLKGSSTARSPLSKVDTERRQPFPPEDTVRIEDQRFVIAYRRNNVQAFPPSVTGTALPSTATFRSLATAADAVAEWVTADPGLAGKLHPIPESDALGTPAVSGAWASTANPAPASVASPGLVRLNTGKVFLAGGVDDKPVKTTGLLDPVNLTWSAGPDLNTARGAHAATKLDDGRVLLTGGLGLDSAEIYDPIAGTCVTQQHPMGTARWEHTATVLPNRRVLVAGGSAGRETGGTRTLRSAEVFSVDSGLWTDAKPMSAARSGHQAVPLANGHVLVIGGAVDTGGARTPIAFCERYDPVADEWTPVASMHSPRAGHQATTLPDGRILVTGGDPTGLPEHGRIAAGSLASAEIYDPGHDVWTPVADMPGGRSRHAAVPVRSGEVLVLGGTTGPTFTAGYRQVLRFQPSTGTWTTTGALAAGRADLAAVALADGRVLAVGGRPAPSTTTGTAEVFTP</sequence>
<proteinExistence type="predicted"/>
<dbReference type="Gene3D" id="2.130.10.80">
    <property type="entry name" value="Galactose oxidase/kelch, beta-propeller"/>
    <property type="match status" value="2"/>
</dbReference>
<dbReference type="SUPFAM" id="SSF50965">
    <property type="entry name" value="Galactose oxidase, central domain"/>
    <property type="match status" value="1"/>
</dbReference>
<evidence type="ECO:0000313" key="3">
    <source>
        <dbReference type="Proteomes" id="UP000199515"/>
    </source>
</evidence>
<evidence type="ECO:0000313" key="2">
    <source>
        <dbReference type="EMBL" id="SDZ23945.1"/>
    </source>
</evidence>
<protein>
    <submittedName>
        <fullName evidence="2">Galactose oxidase, central domain</fullName>
    </submittedName>
</protein>
<dbReference type="InterPro" id="IPR046538">
    <property type="entry name" value="DUF6603"/>
</dbReference>
<dbReference type="InterPro" id="IPR037293">
    <property type="entry name" value="Gal_Oxidase_central_sf"/>
</dbReference>
<gene>
    <name evidence="2" type="ORF">SAMN05421504_11136</name>
</gene>
<dbReference type="PANTHER" id="PTHR45632">
    <property type="entry name" value="LD33804P"/>
    <property type="match status" value="1"/>
</dbReference>
<dbReference type="InterPro" id="IPR006652">
    <property type="entry name" value="Kelch_1"/>
</dbReference>
<dbReference type="Gene3D" id="2.120.10.80">
    <property type="entry name" value="Kelch-type beta propeller"/>
    <property type="match status" value="1"/>
</dbReference>